<evidence type="ECO:0000256" key="4">
    <source>
        <dbReference type="SAM" id="MobiDB-lite"/>
    </source>
</evidence>
<name>A0A8H3EQW9_9LECA</name>
<dbReference type="InterPro" id="IPR050745">
    <property type="entry name" value="Multifunctional_regulatory"/>
</dbReference>
<dbReference type="PROSITE" id="PS50297">
    <property type="entry name" value="ANK_REP_REGION"/>
    <property type="match status" value="4"/>
</dbReference>
<dbReference type="EMBL" id="CAJPDR010000029">
    <property type="protein sequence ID" value="CAF9908597.1"/>
    <property type="molecule type" value="Genomic_DNA"/>
</dbReference>
<feature type="repeat" description="ANK" evidence="3">
    <location>
        <begin position="160"/>
        <end position="192"/>
    </location>
</feature>
<reference evidence="5" key="1">
    <citation type="submission" date="2021-03" db="EMBL/GenBank/DDBJ databases">
        <authorList>
            <person name="Tagirdzhanova G."/>
        </authorList>
    </citation>
    <scope>NUCLEOTIDE SEQUENCE</scope>
</reference>
<dbReference type="SMART" id="SM00248">
    <property type="entry name" value="ANK"/>
    <property type="match status" value="7"/>
</dbReference>
<evidence type="ECO:0000256" key="3">
    <source>
        <dbReference type="PROSITE-ProRule" id="PRU00023"/>
    </source>
</evidence>
<dbReference type="PANTHER" id="PTHR24189">
    <property type="entry name" value="MYOTROPHIN"/>
    <property type="match status" value="1"/>
</dbReference>
<dbReference type="InterPro" id="IPR036770">
    <property type="entry name" value="Ankyrin_rpt-contain_sf"/>
</dbReference>
<gene>
    <name evidence="5" type="ORF">ALECFALPRED_004688</name>
</gene>
<evidence type="ECO:0008006" key="7">
    <source>
        <dbReference type="Google" id="ProtNLM"/>
    </source>
</evidence>
<dbReference type="OrthoDB" id="341259at2759"/>
<dbReference type="Pfam" id="PF12796">
    <property type="entry name" value="Ank_2"/>
    <property type="match status" value="1"/>
</dbReference>
<dbReference type="PROSITE" id="PS50088">
    <property type="entry name" value="ANK_REPEAT"/>
    <property type="match status" value="4"/>
</dbReference>
<dbReference type="InterPro" id="IPR002110">
    <property type="entry name" value="Ankyrin_rpt"/>
</dbReference>
<dbReference type="PANTHER" id="PTHR24189:SF50">
    <property type="entry name" value="ANKYRIN REPEAT AND SOCS BOX PROTEIN 2"/>
    <property type="match status" value="1"/>
</dbReference>
<dbReference type="AlphaFoldDB" id="A0A8H3EQW9"/>
<keyword evidence="2 3" id="KW-0040">ANK repeat</keyword>
<evidence type="ECO:0000313" key="6">
    <source>
        <dbReference type="Proteomes" id="UP000664203"/>
    </source>
</evidence>
<keyword evidence="1" id="KW-0677">Repeat</keyword>
<comment type="caution">
    <text evidence="5">The sequence shown here is derived from an EMBL/GenBank/DDBJ whole genome shotgun (WGS) entry which is preliminary data.</text>
</comment>
<dbReference type="Proteomes" id="UP000664203">
    <property type="component" value="Unassembled WGS sequence"/>
</dbReference>
<accession>A0A8H3EQW9</accession>
<feature type="repeat" description="ANK" evidence="3">
    <location>
        <begin position="260"/>
        <end position="292"/>
    </location>
</feature>
<feature type="compositionally biased region" description="Acidic residues" evidence="4">
    <location>
        <begin position="420"/>
        <end position="433"/>
    </location>
</feature>
<evidence type="ECO:0000256" key="2">
    <source>
        <dbReference type="ARBA" id="ARBA00023043"/>
    </source>
</evidence>
<keyword evidence="6" id="KW-1185">Reference proteome</keyword>
<sequence length="440" mass="49303">MPKGPELCIRLTRIRPYDANIFVAVVDKSEEVAVRHVERLLLTGGASVFDVDPSGKTALQVALGKRKYKIVELLLKAGSDVFQEDHKRSSPYTWAWELILAANIPSIISARLRNLFCDRSQLILFEFPELLNAYLDLSVRTFDNVLSQTPRPAIDLVDVSGKTTLSWAARRGDYEAVKRILGCGADPDHADMFGMTPLHWSMWADDEECMKLLLAAKANVDAKDCGGFTALSLAVMLYDDTGLTEMLLSYNSDIESMDTHGERPLHHRVINNKPKNLSLLLQRGVNINAASSRGDTALTYGIIYNSHEAVGIMLEQTTLEYGGKGYWGRTLLHWAASYADLDMITLLQSGELSQIDTMAVDIDGYIAVDAAVWRRDCNEKWSHWALMAPDEDPLEWFAGFEALLDGILERQERSYHEENTKDEDQEIWEDAPESADTSLV</sequence>
<evidence type="ECO:0000313" key="5">
    <source>
        <dbReference type="EMBL" id="CAF9908597.1"/>
    </source>
</evidence>
<dbReference type="SUPFAM" id="SSF48403">
    <property type="entry name" value="Ankyrin repeat"/>
    <property type="match status" value="2"/>
</dbReference>
<dbReference type="Gene3D" id="1.25.40.20">
    <property type="entry name" value="Ankyrin repeat-containing domain"/>
    <property type="match status" value="3"/>
</dbReference>
<proteinExistence type="predicted"/>
<protein>
    <recommendedName>
        <fullName evidence="7">Ankyrin</fullName>
    </recommendedName>
</protein>
<feature type="repeat" description="ANK" evidence="3">
    <location>
        <begin position="54"/>
        <end position="86"/>
    </location>
</feature>
<feature type="repeat" description="ANK" evidence="3">
    <location>
        <begin position="193"/>
        <end position="225"/>
    </location>
</feature>
<evidence type="ECO:0000256" key="1">
    <source>
        <dbReference type="ARBA" id="ARBA00022737"/>
    </source>
</evidence>
<dbReference type="Pfam" id="PF00023">
    <property type="entry name" value="Ank"/>
    <property type="match status" value="2"/>
</dbReference>
<feature type="region of interest" description="Disordered" evidence="4">
    <location>
        <begin position="416"/>
        <end position="440"/>
    </location>
</feature>
<organism evidence="5 6">
    <name type="scientific">Alectoria fallacina</name>
    <dbReference type="NCBI Taxonomy" id="1903189"/>
    <lineage>
        <taxon>Eukaryota</taxon>
        <taxon>Fungi</taxon>
        <taxon>Dikarya</taxon>
        <taxon>Ascomycota</taxon>
        <taxon>Pezizomycotina</taxon>
        <taxon>Lecanoromycetes</taxon>
        <taxon>OSLEUM clade</taxon>
        <taxon>Lecanoromycetidae</taxon>
        <taxon>Lecanorales</taxon>
        <taxon>Lecanorineae</taxon>
        <taxon>Parmeliaceae</taxon>
        <taxon>Alectoria</taxon>
    </lineage>
</organism>